<dbReference type="OrthoDB" id="9813502at2"/>
<dbReference type="Pfam" id="PF04233">
    <property type="entry name" value="Phage_Mu_F"/>
    <property type="match status" value="1"/>
</dbReference>
<proteinExistence type="predicted"/>
<dbReference type="NCBIfam" id="TIGR01641">
    <property type="entry name" value="phageSPP1_gp7"/>
    <property type="match status" value="1"/>
</dbReference>
<gene>
    <name evidence="2" type="ORF">DDF84_008755</name>
</gene>
<dbReference type="InterPro" id="IPR006528">
    <property type="entry name" value="Phage_head_morphogenesis_dom"/>
</dbReference>
<dbReference type="AlphaFoldDB" id="A0A482IQG9"/>
<sequence>MSEQADPQSITAADVRAVFGLEPKDVIAYFQRKGFAITWNWQEVLNEAHAHAFTVAKVMQLDILQDIHDALDTAIRDAQPYVQFVDQLEPILKRKGWWGRKEVLDADTGEITSVQLGSPRRLWTIYQTNMQSAYMAGRYKAMMEATDTHPYWQYVAVMDGRTRPSHRALNGRVYRFDDPFWATFYPPLGWNCRCRVRPVSEATLARMDLRARQSGSEPIRVKKIELPSGDKVAVTAFRTVDSKTGKRIVVQTDPGFSFNPGRAAWEPDAGRWRGPIADLAKQTWQ</sequence>
<feature type="domain" description="Phage head morphogenesis" evidence="1">
    <location>
        <begin position="66"/>
        <end position="196"/>
    </location>
</feature>
<name>A0A482IQG9_9BURK</name>
<dbReference type="EMBL" id="CP037900">
    <property type="protein sequence ID" value="QBP09843.1"/>
    <property type="molecule type" value="Genomic_DNA"/>
</dbReference>
<protein>
    <submittedName>
        <fullName evidence="2">Phage head morphogenesis protein</fullName>
    </submittedName>
</protein>
<dbReference type="Proteomes" id="UP000253772">
    <property type="component" value="Chromosome c1"/>
</dbReference>
<evidence type="ECO:0000313" key="3">
    <source>
        <dbReference type="Proteomes" id="UP000253772"/>
    </source>
</evidence>
<reference evidence="2 3" key="1">
    <citation type="submission" date="2019-03" db="EMBL/GenBank/DDBJ databases">
        <title>Comparative insights into the high quality Complete genome sequence of highly metal resistant Cupriavidus metallidurans strain BS1 isolated from a gold-copper mine.</title>
        <authorList>
            <person name="Mazhar H.S."/>
            <person name="Rensing C."/>
        </authorList>
    </citation>
    <scope>NUCLEOTIDE SEQUENCE [LARGE SCALE GENOMIC DNA]</scope>
    <source>
        <strain evidence="2 3">BS1</strain>
    </source>
</reference>
<organism evidence="2 3">
    <name type="scientific">Cupriavidus metallidurans</name>
    <dbReference type="NCBI Taxonomy" id="119219"/>
    <lineage>
        <taxon>Bacteria</taxon>
        <taxon>Pseudomonadati</taxon>
        <taxon>Pseudomonadota</taxon>
        <taxon>Betaproteobacteria</taxon>
        <taxon>Burkholderiales</taxon>
        <taxon>Burkholderiaceae</taxon>
        <taxon>Cupriavidus</taxon>
    </lineage>
</organism>
<evidence type="ECO:0000259" key="1">
    <source>
        <dbReference type="Pfam" id="PF04233"/>
    </source>
</evidence>
<evidence type="ECO:0000313" key="2">
    <source>
        <dbReference type="EMBL" id="QBP09843.1"/>
    </source>
</evidence>
<accession>A0A482IQG9</accession>